<dbReference type="InterPro" id="IPR035218">
    <property type="entry name" value="DUF5327"/>
</dbReference>
<reference evidence="1 2" key="1">
    <citation type="submission" date="2020-08" db="EMBL/GenBank/DDBJ databases">
        <title>A Genomic Blueprint of the Chicken Gut Microbiome.</title>
        <authorList>
            <person name="Gilroy R."/>
            <person name="Ravi A."/>
            <person name="Getino M."/>
            <person name="Pursley I."/>
            <person name="Horton D.L."/>
            <person name="Alikhan N.-F."/>
            <person name="Baker D."/>
            <person name="Gharbi K."/>
            <person name="Hall N."/>
            <person name="Watson M."/>
            <person name="Adriaenssens E.M."/>
            <person name="Foster-Nyarko E."/>
            <person name="Jarju S."/>
            <person name="Secka A."/>
            <person name="Antonio M."/>
            <person name="Oren A."/>
            <person name="Chaudhuri R."/>
            <person name="La Ragione R.M."/>
            <person name="Hildebrand F."/>
            <person name="Pallen M.J."/>
        </authorList>
    </citation>
    <scope>NUCLEOTIDE SEQUENCE [LARGE SCALE GENOMIC DNA]</scope>
    <source>
        <strain evidence="1 2">Sa2YVA2</strain>
    </source>
</reference>
<name>A0ABR8UBF4_9BACL</name>
<dbReference type="Pfam" id="PF17261">
    <property type="entry name" value="DUF5327"/>
    <property type="match status" value="1"/>
</dbReference>
<dbReference type="EMBL" id="JACSQN010000010">
    <property type="protein sequence ID" value="MBD7985368.1"/>
    <property type="molecule type" value="Genomic_DNA"/>
</dbReference>
<organism evidence="1 2">
    <name type="scientific">Sporosarcina quadrami</name>
    <dbReference type="NCBI Taxonomy" id="2762234"/>
    <lineage>
        <taxon>Bacteria</taxon>
        <taxon>Bacillati</taxon>
        <taxon>Bacillota</taxon>
        <taxon>Bacilli</taxon>
        <taxon>Bacillales</taxon>
        <taxon>Caryophanaceae</taxon>
        <taxon>Sporosarcina</taxon>
    </lineage>
</organism>
<evidence type="ECO:0000313" key="1">
    <source>
        <dbReference type="EMBL" id="MBD7985368.1"/>
    </source>
</evidence>
<evidence type="ECO:0000313" key="2">
    <source>
        <dbReference type="Proteomes" id="UP000626786"/>
    </source>
</evidence>
<comment type="caution">
    <text evidence="1">The sequence shown here is derived from an EMBL/GenBank/DDBJ whole genome shotgun (WGS) entry which is preliminary data.</text>
</comment>
<sequence length="93" mass="9988">MIAPTRILVEMERQLSLAKTANNEQAMREALNAISSLCQVVLGSEMAVAQTPSVKAELNVAPIMQQPTVSQVTSLDSKPLIEKDANGGSIFDF</sequence>
<accession>A0ABR8UBF4</accession>
<dbReference type="Proteomes" id="UP000626786">
    <property type="component" value="Unassembled WGS sequence"/>
</dbReference>
<dbReference type="RefSeq" id="WP_191695189.1">
    <property type="nucleotide sequence ID" value="NZ_JACSQN010000010.1"/>
</dbReference>
<protein>
    <submittedName>
        <fullName evidence="1">YwdI family protein</fullName>
    </submittedName>
</protein>
<keyword evidence="2" id="KW-1185">Reference proteome</keyword>
<gene>
    <name evidence="1" type="ORF">H9649_12280</name>
</gene>
<proteinExistence type="predicted"/>